<dbReference type="GO" id="GO:0005506">
    <property type="term" value="F:iron ion binding"/>
    <property type="evidence" value="ECO:0007669"/>
    <property type="project" value="InterPro"/>
</dbReference>
<proteinExistence type="predicted"/>
<dbReference type="OrthoDB" id="1470350at2759"/>
<organism evidence="1 2">
    <name type="scientific">Antrodiella citrinella</name>
    <dbReference type="NCBI Taxonomy" id="2447956"/>
    <lineage>
        <taxon>Eukaryota</taxon>
        <taxon>Fungi</taxon>
        <taxon>Dikarya</taxon>
        <taxon>Basidiomycota</taxon>
        <taxon>Agaricomycotina</taxon>
        <taxon>Agaricomycetes</taxon>
        <taxon>Polyporales</taxon>
        <taxon>Steccherinaceae</taxon>
        <taxon>Antrodiella</taxon>
    </lineage>
</organism>
<comment type="caution">
    <text evidence="1">The sequence shown here is derived from an EMBL/GenBank/DDBJ whole genome shotgun (WGS) entry which is preliminary data.</text>
</comment>
<evidence type="ECO:0000313" key="1">
    <source>
        <dbReference type="EMBL" id="THH28400.1"/>
    </source>
</evidence>
<dbReference type="GO" id="GO:0020037">
    <property type="term" value="F:heme binding"/>
    <property type="evidence" value="ECO:0007669"/>
    <property type="project" value="InterPro"/>
</dbReference>
<dbReference type="SUPFAM" id="SSF48264">
    <property type="entry name" value="Cytochrome P450"/>
    <property type="match status" value="1"/>
</dbReference>
<dbReference type="Gene3D" id="1.10.630.10">
    <property type="entry name" value="Cytochrome P450"/>
    <property type="match status" value="1"/>
</dbReference>
<dbReference type="GO" id="GO:0004497">
    <property type="term" value="F:monooxygenase activity"/>
    <property type="evidence" value="ECO:0007669"/>
    <property type="project" value="InterPro"/>
</dbReference>
<sequence>MFDDLLIFDKTYDDYSVLTPVLHCFYEVIRIYPPAWITMRQTETDSVLRAPRLTPTSDVLHVPKGTIVVMDTIGALSNIEYHI</sequence>
<protein>
    <submittedName>
        <fullName evidence="1">Uncharacterized protein</fullName>
    </submittedName>
</protein>
<reference evidence="1 2" key="1">
    <citation type="submission" date="2019-02" db="EMBL/GenBank/DDBJ databases">
        <title>Genome sequencing of the rare red list fungi Antrodiella citrinella (Flaviporus citrinellus).</title>
        <authorList>
            <person name="Buettner E."/>
            <person name="Kellner H."/>
        </authorList>
    </citation>
    <scope>NUCLEOTIDE SEQUENCE [LARGE SCALE GENOMIC DNA]</scope>
    <source>
        <strain evidence="1 2">DSM 108506</strain>
    </source>
</reference>
<dbReference type="EMBL" id="SGPM01000181">
    <property type="protein sequence ID" value="THH28400.1"/>
    <property type="molecule type" value="Genomic_DNA"/>
</dbReference>
<dbReference type="Proteomes" id="UP000308730">
    <property type="component" value="Unassembled WGS sequence"/>
</dbReference>
<dbReference type="AlphaFoldDB" id="A0A4S4MYC0"/>
<evidence type="ECO:0000313" key="2">
    <source>
        <dbReference type="Proteomes" id="UP000308730"/>
    </source>
</evidence>
<accession>A0A4S4MYC0</accession>
<gene>
    <name evidence="1" type="ORF">EUX98_g5783</name>
</gene>
<keyword evidence="2" id="KW-1185">Reference proteome</keyword>
<name>A0A4S4MYC0_9APHY</name>
<dbReference type="GO" id="GO:0016705">
    <property type="term" value="F:oxidoreductase activity, acting on paired donors, with incorporation or reduction of molecular oxygen"/>
    <property type="evidence" value="ECO:0007669"/>
    <property type="project" value="InterPro"/>
</dbReference>
<dbReference type="InterPro" id="IPR036396">
    <property type="entry name" value="Cyt_P450_sf"/>
</dbReference>